<organism evidence="1 2">
    <name type="scientific">Periplaneta americana</name>
    <name type="common">American cockroach</name>
    <name type="synonym">Blatta americana</name>
    <dbReference type="NCBI Taxonomy" id="6978"/>
    <lineage>
        <taxon>Eukaryota</taxon>
        <taxon>Metazoa</taxon>
        <taxon>Ecdysozoa</taxon>
        <taxon>Arthropoda</taxon>
        <taxon>Hexapoda</taxon>
        <taxon>Insecta</taxon>
        <taxon>Pterygota</taxon>
        <taxon>Neoptera</taxon>
        <taxon>Polyneoptera</taxon>
        <taxon>Dictyoptera</taxon>
        <taxon>Blattodea</taxon>
        <taxon>Blattoidea</taxon>
        <taxon>Blattidae</taxon>
        <taxon>Blattinae</taxon>
        <taxon>Periplaneta</taxon>
    </lineage>
</organism>
<protein>
    <recommendedName>
        <fullName evidence="3">RNA-directed DNA polymerase from mobile element jockey</fullName>
    </recommendedName>
</protein>
<dbReference type="EMBL" id="JAJSOF020000040">
    <property type="protein sequence ID" value="KAJ4426224.1"/>
    <property type="molecule type" value="Genomic_DNA"/>
</dbReference>
<sequence>MAGLYDDVSEMIPGSNAENYPEFALTEVEEKPRKASTSSLMTNGRQPSLKWVTGKQCMATCTLVQEEAHPPAVTNARWCCKRPAGIIMDSHLNFRDHIQSLLRKANGLIVRHYPILAALTPDNLRVGLTMYKALIRSVITYAAPAWEFAAVSHLRKLQVVQNQVIRLITHLPESPREESSMMN</sequence>
<keyword evidence="2" id="KW-1185">Reference proteome</keyword>
<gene>
    <name evidence="1" type="ORF">ANN_27035</name>
</gene>
<evidence type="ECO:0000313" key="2">
    <source>
        <dbReference type="Proteomes" id="UP001148838"/>
    </source>
</evidence>
<accession>A0ABQ8RWZ5</accession>
<evidence type="ECO:0000313" key="1">
    <source>
        <dbReference type="EMBL" id="KAJ4426224.1"/>
    </source>
</evidence>
<evidence type="ECO:0008006" key="3">
    <source>
        <dbReference type="Google" id="ProtNLM"/>
    </source>
</evidence>
<name>A0ABQ8RWZ5_PERAM</name>
<comment type="caution">
    <text evidence="1">The sequence shown here is derived from an EMBL/GenBank/DDBJ whole genome shotgun (WGS) entry which is preliminary data.</text>
</comment>
<reference evidence="1 2" key="1">
    <citation type="journal article" date="2022" name="Allergy">
        <title>Genome assembly and annotation of Periplaneta americana reveal a comprehensive cockroach allergen profile.</title>
        <authorList>
            <person name="Wang L."/>
            <person name="Xiong Q."/>
            <person name="Saelim N."/>
            <person name="Wang L."/>
            <person name="Nong W."/>
            <person name="Wan A.T."/>
            <person name="Shi M."/>
            <person name="Liu X."/>
            <person name="Cao Q."/>
            <person name="Hui J.H.L."/>
            <person name="Sookrung N."/>
            <person name="Leung T.F."/>
            <person name="Tungtrongchitr A."/>
            <person name="Tsui S.K.W."/>
        </authorList>
    </citation>
    <scope>NUCLEOTIDE SEQUENCE [LARGE SCALE GENOMIC DNA]</scope>
    <source>
        <strain evidence="1">PWHHKU_190912</strain>
    </source>
</reference>
<dbReference type="Proteomes" id="UP001148838">
    <property type="component" value="Unassembled WGS sequence"/>
</dbReference>
<proteinExistence type="predicted"/>